<dbReference type="EMBL" id="LEKV01004390">
    <property type="protein sequence ID" value="KVH95416.1"/>
    <property type="molecule type" value="Genomic_DNA"/>
</dbReference>
<accession>A0A103XR87</accession>
<evidence type="ECO:0000313" key="2">
    <source>
        <dbReference type="Proteomes" id="UP000243975"/>
    </source>
</evidence>
<dbReference type="Pfam" id="PF20431">
    <property type="entry name" value="E_motif"/>
    <property type="match status" value="1"/>
</dbReference>
<dbReference type="GO" id="GO:0003723">
    <property type="term" value="F:RNA binding"/>
    <property type="evidence" value="ECO:0007669"/>
    <property type="project" value="InterPro"/>
</dbReference>
<dbReference type="PANTHER" id="PTHR47926">
    <property type="entry name" value="PENTATRICOPEPTIDE REPEAT-CONTAINING PROTEIN"/>
    <property type="match status" value="1"/>
</dbReference>
<dbReference type="InterPro" id="IPR046849">
    <property type="entry name" value="E2_motif"/>
</dbReference>
<protein>
    <recommendedName>
        <fullName evidence="3">Pentatricopeptide repeat-containing protein</fullName>
    </recommendedName>
</protein>
<dbReference type="OMA" id="ELSMHIK"/>
<comment type="caution">
    <text evidence="1">The sequence shown here is derived from an EMBL/GenBank/DDBJ whole genome shotgun (WGS) entry which is preliminary data.</text>
</comment>
<dbReference type="Proteomes" id="UP000243975">
    <property type="component" value="Unassembled WGS sequence"/>
</dbReference>
<dbReference type="InterPro" id="IPR046848">
    <property type="entry name" value="E_motif"/>
</dbReference>
<gene>
    <name evidence="1" type="ORF">Ccrd_002550</name>
</gene>
<dbReference type="PANTHER" id="PTHR47926:SF386">
    <property type="entry name" value="PENTATRICOPEPTIDE REPEAT-CONTAINING PROTEIN"/>
    <property type="match status" value="1"/>
</dbReference>
<name>A0A103XR87_CYNCS</name>
<reference evidence="1 2" key="1">
    <citation type="journal article" date="2016" name="Sci. Rep.">
        <title>The genome sequence of the outbreeding globe artichoke constructed de novo incorporating a phase-aware low-pass sequencing strategy of F1 progeny.</title>
        <authorList>
            <person name="Scaglione D."/>
            <person name="Reyes-Chin-Wo S."/>
            <person name="Acquadro A."/>
            <person name="Froenicke L."/>
            <person name="Portis E."/>
            <person name="Beitel C."/>
            <person name="Tirone M."/>
            <person name="Mauro R."/>
            <person name="Lo Monaco A."/>
            <person name="Mauromicale G."/>
            <person name="Faccioli P."/>
            <person name="Cattivelli L."/>
            <person name="Rieseberg L."/>
            <person name="Michelmore R."/>
            <person name="Lanteri S."/>
        </authorList>
    </citation>
    <scope>NUCLEOTIDE SEQUENCE [LARGE SCALE GENOMIC DNA]</scope>
    <source>
        <strain evidence="1">2C</strain>
    </source>
</reference>
<dbReference type="InterPro" id="IPR046960">
    <property type="entry name" value="PPR_At4g14850-like_plant"/>
</dbReference>
<sequence>MFPDARIWQILLYGNVDIGIVAARELVALQPENESSFVLLSNLYASAGMWSDVRQLRREMKDKVVCKEPGSSWIQVKGSVHYFFADDTSHPRNEEIYVELDTLMKQMLQLHGSVMP</sequence>
<dbReference type="Gramene" id="KVH95416">
    <property type="protein sequence ID" value="KVH95416"/>
    <property type="gene ID" value="Ccrd_002550"/>
</dbReference>
<proteinExistence type="predicted"/>
<evidence type="ECO:0008006" key="3">
    <source>
        <dbReference type="Google" id="ProtNLM"/>
    </source>
</evidence>
<evidence type="ECO:0000313" key="1">
    <source>
        <dbReference type="EMBL" id="KVH95416.1"/>
    </source>
</evidence>
<dbReference type="Pfam" id="PF20430">
    <property type="entry name" value="Eplus_motif"/>
    <property type="match status" value="1"/>
</dbReference>
<organism evidence="1 2">
    <name type="scientific">Cynara cardunculus var. scolymus</name>
    <name type="common">Globe artichoke</name>
    <name type="synonym">Cynara scolymus</name>
    <dbReference type="NCBI Taxonomy" id="59895"/>
    <lineage>
        <taxon>Eukaryota</taxon>
        <taxon>Viridiplantae</taxon>
        <taxon>Streptophyta</taxon>
        <taxon>Embryophyta</taxon>
        <taxon>Tracheophyta</taxon>
        <taxon>Spermatophyta</taxon>
        <taxon>Magnoliopsida</taxon>
        <taxon>eudicotyledons</taxon>
        <taxon>Gunneridae</taxon>
        <taxon>Pentapetalae</taxon>
        <taxon>asterids</taxon>
        <taxon>campanulids</taxon>
        <taxon>Asterales</taxon>
        <taxon>Asteraceae</taxon>
        <taxon>Carduoideae</taxon>
        <taxon>Cardueae</taxon>
        <taxon>Carduinae</taxon>
        <taxon>Cynara</taxon>
    </lineage>
</organism>
<keyword evidence="2" id="KW-1185">Reference proteome</keyword>
<dbReference type="GO" id="GO:0009451">
    <property type="term" value="P:RNA modification"/>
    <property type="evidence" value="ECO:0007669"/>
    <property type="project" value="InterPro"/>
</dbReference>
<dbReference type="STRING" id="59895.A0A103XR87"/>
<dbReference type="AlphaFoldDB" id="A0A103XR87"/>